<gene>
    <name evidence="1" type="ORF">GCM10007907_27740</name>
</gene>
<evidence type="ECO:0000313" key="1">
    <source>
        <dbReference type="EMBL" id="GLR13984.1"/>
    </source>
</evidence>
<reference evidence="2" key="1">
    <citation type="journal article" date="2019" name="Int. J. Syst. Evol. Microbiol.">
        <title>The Global Catalogue of Microorganisms (GCM) 10K type strain sequencing project: providing services to taxonomists for standard genome sequencing and annotation.</title>
        <authorList>
            <consortium name="The Broad Institute Genomics Platform"/>
            <consortium name="The Broad Institute Genome Sequencing Center for Infectious Disease"/>
            <person name="Wu L."/>
            <person name="Ma J."/>
        </authorList>
    </citation>
    <scope>NUCLEOTIDE SEQUENCE [LARGE SCALE GENOMIC DNA]</scope>
    <source>
        <strain evidence="2">NBRC 110044</strain>
    </source>
</reference>
<sequence length="173" mass="19517">MAAGSIDAECGFSKTPEREARFIYAEPALFQVRYHLVARADDAASVQRWDDVRKLGDSGIILTILGFGPVSRLRALGSLQIDSNAKTPHQSSKTTGWSRAFFYHRRPSIKSDIRKLGLKGKVRTLPTVKDRQAFYLTFARHIRPAVIERIKAAPRQLEKTGDLKHLADKWDDN</sequence>
<accession>A0ABQ5YJ82</accession>
<name>A0ABQ5YJ82_9NEIS</name>
<dbReference type="EMBL" id="BSOG01000003">
    <property type="protein sequence ID" value="GLR13984.1"/>
    <property type="molecule type" value="Genomic_DNA"/>
</dbReference>
<dbReference type="Proteomes" id="UP001156706">
    <property type="component" value="Unassembled WGS sequence"/>
</dbReference>
<comment type="caution">
    <text evidence="1">The sequence shown here is derived from an EMBL/GenBank/DDBJ whole genome shotgun (WGS) entry which is preliminary data.</text>
</comment>
<dbReference type="SUPFAM" id="SSF53850">
    <property type="entry name" value="Periplasmic binding protein-like II"/>
    <property type="match status" value="1"/>
</dbReference>
<evidence type="ECO:0000313" key="2">
    <source>
        <dbReference type="Proteomes" id="UP001156706"/>
    </source>
</evidence>
<protein>
    <submittedName>
        <fullName evidence="1">Uncharacterized protein</fullName>
    </submittedName>
</protein>
<keyword evidence="2" id="KW-1185">Reference proteome</keyword>
<organism evidence="1 2">
    <name type="scientific">Chitinimonas prasina</name>
    <dbReference type="NCBI Taxonomy" id="1434937"/>
    <lineage>
        <taxon>Bacteria</taxon>
        <taxon>Pseudomonadati</taxon>
        <taxon>Pseudomonadota</taxon>
        <taxon>Betaproteobacteria</taxon>
        <taxon>Neisseriales</taxon>
        <taxon>Chitinibacteraceae</taxon>
        <taxon>Chitinimonas</taxon>
    </lineage>
</organism>
<proteinExistence type="predicted"/>